<organism evidence="1 2">
    <name type="scientific">Araneus ventricosus</name>
    <name type="common">Orbweaver spider</name>
    <name type="synonym">Epeira ventricosa</name>
    <dbReference type="NCBI Taxonomy" id="182803"/>
    <lineage>
        <taxon>Eukaryota</taxon>
        <taxon>Metazoa</taxon>
        <taxon>Ecdysozoa</taxon>
        <taxon>Arthropoda</taxon>
        <taxon>Chelicerata</taxon>
        <taxon>Arachnida</taxon>
        <taxon>Araneae</taxon>
        <taxon>Araneomorphae</taxon>
        <taxon>Entelegynae</taxon>
        <taxon>Araneoidea</taxon>
        <taxon>Araneidae</taxon>
        <taxon>Araneus</taxon>
    </lineage>
</organism>
<name>A0A4Y2EL19_ARAVE</name>
<protein>
    <submittedName>
        <fullName evidence="1">Uncharacterized protein</fullName>
    </submittedName>
</protein>
<evidence type="ECO:0000313" key="2">
    <source>
        <dbReference type="Proteomes" id="UP000499080"/>
    </source>
</evidence>
<evidence type="ECO:0000313" key="1">
    <source>
        <dbReference type="EMBL" id="GBM29237.1"/>
    </source>
</evidence>
<dbReference type="Proteomes" id="UP000499080">
    <property type="component" value="Unassembled WGS sequence"/>
</dbReference>
<comment type="caution">
    <text evidence="1">The sequence shown here is derived from an EMBL/GenBank/DDBJ whole genome shotgun (WGS) entry which is preliminary data.</text>
</comment>
<proteinExistence type="predicted"/>
<sequence>MLICGFSILAIVALLGYLFCTSPAHLQCHRFWDIIGRVATLVSSCYTAALLGVFPAPKCLLIKLPLEPWYIWKMFSLKNWRKGEDHPVLELDNRLKNTAIQVLQADQTRNEIPSMPPHSNILRTLSQRTTVQINQFNN</sequence>
<dbReference type="EMBL" id="BGPR01000630">
    <property type="protein sequence ID" value="GBM29237.1"/>
    <property type="molecule type" value="Genomic_DNA"/>
</dbReference>
<keyword evidence="2" id="KW-1185">Reference proteome</keyword>
<dbReference type="AlphaFoldDB" id="A0A4Y2EL19"/>
<accession>A0A4Y2EL19</accession>
<reference evidence="1 2" key="1">
    <citation type="journal article" date="2019" name="Sci. Rep.">
        <title>Orb-weaving spider Araneus ventricosus genome elucidates the spidroin gene catalogue.</title>
        <authorList>
            <person name="Kono N."/>
            <person name="Nakamura H."/>
            <person name="Ohtoshi R."/>
            <person name="Moran D.A.P."/>
            <person name="Shinohara A."/>
            <person name="Yoshida Y."/>
            <person name="Fujiwara M."/>
            <person name="Mori M."/>
            <person name="Tomita M."/>
            <person name="Arakawa K."/>
        </authorList>
    </citation>
    <scope>NUCLEOTIDE SEQUENCE [LARGE SCALE GENOMIC DNA]</scope>
</reference>
<gene>
    <name evidence="1" type="ORF">AVEN_116005_1</name>
</gene>